<dbReference type="EMBL" id="MW030598">
    <property type="protein sequence ID" value="QPI16722.1"/>
    <property type="molecule type" value="Genomic_DNA"/>
</dbReference>
<evidence type="ECO:0000256" key="5">
    <source>
        <dbReference type="ARBA" id="ARBA00023004"/>
    </source>
</evidence>
<feature type="domain" description="TauD/TfdA-like" evidence="6">
    <location>
        <begin position="37"/>
        <end position="303"/>
    </location>
</feature>
<reference evidence="7" key="1">
    <citation type="submission" date="2020-08" db="EMBL/GenBank/DDBJ databases">
        <title>Bridging the membrane lipid divide: bacteria of the FCB group superphylum have the potential to synthesize archaeal ether lipids.</title>
        <authorList>
            <person name="Villanueva L."/>
            <person name="von Meijenfeldt F.A.B."/>
            <person name="Westbye A.B."/>
            <person name="Yadav S."/>
            <person name="Hopmans E.C."/>
            <person name="Dutilh B.E."/>
            <person name="Sinninghe Damste J.S."/>
        </authorList>
    </citation>
    <scope>NUCLEOTIDE SEQUENCE</scope>
    <source>
        <strain evidence="7">NIOZ-UU159</strain>
    </source>
</reference>
<dbReference type="InterPro" id="IPR051323">
    <property type="entry name" value="AtsK-like"/>
</dbReference>
<accession>A0A7S9XH40</accession>
<keyword evidence="5" id="KW-0408">Iron</keyword>
<dbReference type="PANTHER" id="PTHR30468">
    <property type="entry name" value="ALPHA-KETOGLUTARATE-DEPENDENT SULFONATE DIOXYGENASE"/>
    <property type="match status" value="1"/>
</dbReference>
<comment type="similarity">
    <text evidence="1">Belongs to the TfdA dioxygenase family.</text>
</comment>
<keyword evidence="4" id="KW-0560">Oxidoreductase</keyword>
<evidence type="ECO:0000259" key="6">
    <source>
        <dbReference type="Pfam" id="PF02668"/>
    </source>
</evidence>
<keyword evidence="2" id="KW-0479">Metal-binding</keyword>
<dbReference type="InterPro" id="IPR003819">
    <property type="entry name" value="TauD/TfdA-like"/>
</dbReference>
<sequence length="351" mass="41858">MKLLLLLLLYIINISNAFSVSFPTLRKNNAVISNIRVNKLTSEDKKELKHLFNIVPLLVFKNQKINPSEYYKFVKLFDEKHKEDILHPWYTGIPNVPQVSIRGNMYVKDYYGVKNKFVGDERNRLNYFRYNYVWHQDLLGHQKYITPVVSSMYKLVTPKNEKIKTYYSSLEDAYDMMDMTLKKVLNSYNTIHSDSFERRTNSTYDYSGYVRKDKQIIYSDDNVFTEDPLVIYSDNTKYRKSLLLNPTRFLTFDKLNFYDSNELFRHIMKRYVLSRENMFYHEWDKNDLVIWNNRKLIHSSMPSEEYNSKVIPDNRLFIQCFLATNEPIYPAGSINSKPIYTPNIVDIGKLK</sequence>
<keyword evidence="3 7" id="KW-0223">Dioxygenase</keyword>
<evidence type="ECO:0000256" key="1">
    <source>
        <dbReference type="ARBA" id="ARBA00005896"/>
    </source>
</evidence>
<evidence type="ECO:0000256" key="4">
    <source>
        <dbReference type="ARBA" id="ARBA00023002"/>
    </source>
</evidence>
<evidence type="ECO:0000256" key="2">
    <source>
        <dbReference type="ARBA" id="ARBA00022723"/>
    </source>
</evidence>
<protein>
    <submittedName>
        <fullName evidence="7">Taurine dioxygenase</fullName>
    </submittedName>
</protein>
<evidence type="ECO:0000313" key="7">
    <source>
        <dbReference type="EMBL" id="QPI16722.1"/>
    </source>
</evidence>
<dbReference type="Pfam" id="PF02668">
    <property type="entry name" value="TauD"/>
    <property type="match status" value="1"/>
</dbReference>
<gene>
    <name evidence="7" type="ORF">NIOZUU159_00217</name>
</gene>
<organism evidence="7">
    <name type="scientific">Virus NIOZ-UU159</name>
    <dbReference type="NCBI Taxonomy" id="2763270"/>
    <lineage>
        <taxon>Viruses</taxon>
    </lineage>
</organism>
<name>A0A7S9XH40_9VIRU</name>
<dbReference type="GO" id="GO:0016706">
    <property type="term" value="F:2-oxoglutarate-dependent dioxygenase activity"/>
    <property type="evidence" value="ECO:0007669"/>
    <property type="project" value="TreeGrafter"/>
</dbReference>
<dbReference type="InterPro" id="IPR042098">
    <property type="entry name" value="TauD-like_sf"/>
</dbReference>
<dbReference type="GO" id="GO:0006790">
    <property type="term" value="P:sulfur compound metabolic process"/>
    <property type="evidence" value="ECO:0007669"/>
    <property type="project" value="TreeGrafter"/>
</dbReference>
<dbReference type="GO" id="GO:0046872">
    <property type="term" value="F:metal ion binding"/>
    <property type="evidence" value="ECO:0007669"/>
    <property type="project" value="UniProtKB-KW"/>
</dbReference>
<proteinExistence type="inferred from homology"/>
<dbReference type="SUPFAM" id="SSF51197">
    <property type="entry name" value="Clavaminate synthase-like"/>
    <property type="match status" value="1"/>
</dbReference>
<evidence type="ECO:0000256" key="3">
    <source>
        <dbReference type="ARBA" id="ARBA00022964"/>
    </source>
</evidence>
<dbReference type="Gene3D" id="3.60.130.10">
    <property type="entry name" value="Clavaminate synthase-like"/>
    <property type="match status" value="1"/>
</dbReference>
<dbReference type="PANTHER" id="PTHR30468:SF1">
    <property type="entry name" value="ALPHA-KETOGLUTARATE-DEPENDENT SULFONATE DIOXYGENASE"/>
    <property type="match status" value="1"/>
</dbReference>